<dbReference type="GO" id="GO:0051607">
    <property type="term" value="P:defense response to virus"/>
    <property type="evidence" value="ECO:0007669"/>
    <property type="project" value="UniProtKB-KW"/>
</dbReference>
<proteinExistence type="inferred from homology"/>
<evidence type="ECO:0000256" key="6">
    <source>
        <dbReference type="ARBA" id="ARBA00031723"/>
    </source>
</evidence>
<dbReference type="CDD" id="cd09647">
    <property type="entry name" value="Csm2_III-A"/>
    <property type="match status" value="1"/>
</dbReference>
<keyword evidence="5" id="KW-0051">Antiviral defense</keyword>
<keyword evidence="8" id="KW-1185">Reference proteome</keyword>
<evidence type="ECO:0000256" key="1">
    <source>
        <dbReference type="ARBA" id="ARBA00003640"/>
    </source>
</evidence>
<gene>
    <name evidence="7" type="ORF">SAMN02745116_01387</name>
</gene>
<evidence type="ECO:0000313" key="7">
    <source>
        <dbReference type="EMBL" id="SJZ77176.1"/>
    </source>
</evidence>
<name>A0A1T4NDP7_9ENTE</name>
<dbReference type="EMBL" id="FUXI01000014">
    <property type="protein sequence ID" value="SJZ77176.1"/>
    <property type="molecule type" value="Genomic_DNA"/>
</dbReference>
<dbReference type="Pfam" id="PF03750">
    <property type="entry name" value="Csm2_III-A"/>
    <property type="match status" value="1"/>
</dbReference>
<accession>A0A1T4NDP7</accession>
<dbReference type="Proteomes" id="UP000190328">
    <property type="component" value="Unassembled WGS sequence"/>
</dbReference>
<evidence type="ECO:0000256" key="5">
    <source>
        <dbReference type="ARBA" id="ARBA00023118"/>
    </source>
</evidence>
<dbReference type="STRING" id="263852.SAMN02745116_01387"/>
<sequence length="148" mass="17616">MNNNFTHSRRSYPNNMQNKKEEIKECIKEFQDDTYVDEAEAVFENLSQEKELNKLTTTQIRNLLSLTANLYDEIQVKKFEELTDKINYLRVQFVYQSGRNKSVEYFVKKAGIIDLLKNRVKNKVTLIRFCRYMEALVAYFKYNGGNDK</sequence>
<comment type="similarity">
    <text evidence="2">Belongs to the CRISPR-associated Csm2 family.</text>
</comment>
<evidence type="ECO:0000256" key="4">
    <source>
        <dbReference type="ARBA" id="ARBA00022884"/>
    </source>
</evidence>
<comment type="function">
    <text evidence="1">This subunit may be involved in monitoring complementarity of crRNA and target RNA.</text>
</comment>
<dbReference type="GO" id="GO:0003723">
    <property type="term" value="F:RNA binding"/>
    <property type="evidence" value="ECO:0007669"/>
    <property type="project" value="UniProtKB-KW"/>
</dbReference>
<evidence type="ECO:0000256" key="3">
    <source>
        <dbReference type="ARBA" id="ARBA00016118"/>
    </source>
</evidence>
<reference evidence="7 8" key="1">
    <citation type="submission" date="2017-02" db="EMBL/GenBank/DDBJ databases">
        <authorList>
            <person name="Peterson S.W."/>
        </authorList>
    </citation>
    <scope>NUCLEOTIDE SEQUENCE [LARGE SCALE GENOMIC DNA]</scope>
    <source>
        <strain evidence="7 8">ATCC BAA-1030</strain>
    </source>
</reference>
<evidence type="ECO:0000313" key="8">
    <source>
        <dbReference type="Proteomes" id="UP000190328"/>
    </source>
</evidence>
<protein>
    <recommendedName>
        <fullName evidence="3">CRISPR system Cms protein Csm2</fullName>
    </recommendedName>
    <alternativeName>
        <fullName evidence="6">CRISPR type III A-associated protein Csm2</fullName>
    </alternativeName>
</protein>
<dbReference type="AlphaFoldDB" id="A0A1T4NDP7"/>
<organism evidence="7 8">
    <name type="scientific">Pilibacter termitis</name>
    <dbReference type="NCBI Taxonomy" id="263852"/>
    <lineage>
        <taxon>Bacteria</taxon>
        <taxon>Bacillati</taxon>
        <taxon>Bacillota</taxon>
        <taxon>Bacilli</taxon>
        <taxon>Lactobacillales</taxon>
        <taxon>Enterococcaceae</taxon>
        <taxon>Pilibacter</taxon>
    </lineage>
</organism>
<evidence type="ECO:0000256" key="2">
    <source>
        <dbReference type="ARBA" id="ARBA00006896"/>
    </source>
</evidence>
<dbReference type="InterPro" id="IPR010149">
    <property type="entry name" value="CRISPR-assoc_prot_Csm2_III-A"/>
</dbReference>
<dbReference type="NCBIfam" id="TIGR01870">
    <property type="entry name" value="cas_TM1810_Csm2"/>
    <property type="match status" value="1"/>
</dbReference>
<keyword evidence="4" id="KW-0694">RNA-binding</keyword>